<protein>
    <submittedName>
        <fullName evidence="1">Uncharacterized protein</fullName>
    </submittedName>
</protein>
<organism evidence="1 2">
    <name type="scientific">Trifolium medium</name>
    <dbReference type="NCBI Taxonomy" id="97028"/>
    <lineage>
        <taxon>Eukaryota</taxon>
        <taxon>Viridiplantae</taxon>
        <taxon>Streptophyta</taxon>
        <taxon>Embryophyta</taxon>
        <taxon>Tracheophyta</taxon>
        <taxon>Spermatophyta</taxon>
        <taxon>Magnoliopsida</taxon>
        <taxon>eudicotyledons</taxon>
        <taxon>Gunneridae</taxon>
        <taxon>Pentapetalae</taxon>
        <taxon>rosids</taxon>
        <taxon>fabids</taxon>
        <taxon>Fabales</taxon>
        <taxon>Fabaceae</taxon>
        <taxon>Papilionoideae</taxon>
        <taxon>50 kb inversion clade</taxon>
        <taxon>NPAAA clade</taxon>
        <taxon>Hologalegina</taxon>
        <taxon>IRL clade</taxon>
        <taxon>Trifolieae</taxon>
        <taxon>Trifolium</taxon>
    </lineage>
</organism>
<keyword evidence="2" id="KW-1185">Reference proteome</keyword>
<dbReference type="Proteomes" id="UP000265520">
    <property type="component" value="Unassembled WGS sequence"/>
</dbReference>
<name>A0A392T531_9FABA</name>
<evidence type="ECO:0000313" key="1">
    <source>
        <dbReference type="EMBL" id="MCI56223.1"/>
    </source>
</evidence>
<comment type="caution">
    <text evidence="1">The sequence shown here is derived from an EMBL/GenBank/DDBJ whole genome shotgun (WGS) entry which is preliminary data.</text>
</comment>
<feature type="non-terminal residue" evidence="1">
    <location>
        <position position="70"/>
    </location>
</feature>
<reference evidence="1 2" key="1">
    <citation type="journal article" date="2018" name="Front. Plant Sci.">
        <title>Red Clover (Trifolium pratense) and Zigzag Clover (T. medium) - A Picture of Genomic Similarities and Differences.</title>
        <authorList>
            <person name="Dluhosova J."/>
            <person name="Istvanek J."/>
            <person name="Nedelnik J."/>
            <person name="Repkova J."/>
        </authorList>
    </citation>
    <scope>NUCLEOTIDE SEQUENCE [LARGE SCALE GENOMIC DNA]</scope>
    <source>
        <strain evidence="2">cv. 10/8</strain>
        <tissue evidence="1">Leaf</tissue>
    </source>
</reference>
<accession>A0A392T531</accession>
<dbReference type="AlphaFoldDB" id="A0A392T531"/>
<proteinExistence type="predicted"/>
<sequence>METRSKFTTADSVHCFREVNKLYSGDDEDQIIVDPVGEEELVTTVNGETPHYFYMYGDVIRSFNLWFPFT</sequence>
<evidence type="ECO:0000313" key="2">
    <source>
        <dbReference type="Proteomes" id="UP000265520"/>
    </source>
</evidence>
<dbReference type="EMBL" id="LXQA010508968">
    <property type="protein sequence ID" value="MCI56223.1"/>
    <property type="molecule type" value="Genomic_DNA"/>
</dbReference>